<dbReference type="KEGG" id="psil:PMA3_00660"/>
<dbReference type="Proteomes" id="UP000078354">
    <property type="component" value="Chromosome"/>
</dbReference>
<name>A0A191YLT9_9PSED</name>
<accession>A0A191YLT9</accession>
<evidence type="ECO:0000313" key="3">
    <source>
        <dbReference type="Proteomes" id="UP000078354"/>
    </source>
</evidence>
<evidence type="ECO:0000259" key="1">
    <source>
        <dbReference type="Pfam" id="PF12680"/>
    </source>
</evidence>
<proteinExistence type="predicted"/>
<dbReference type="STRING" id="1853130.PMA3_00660"/>
<organism evidence="2 3">
    <name type="scientific">Pseudomonas silesiensis</name>
    <dbReference type="NCBI Taxonomy" id="1853130"/>
    <lineage>
        <taxon>Bacteria</taxon>
        <taxon>Pseudomonadati</taxon>
        <taxon>Pseudomonadota</taxon>
        <taxon>Gammaproteobacteria</taxon>
        <taxon>Pseudomonadales</taxon>
        <taxon>Pseudomonadaceae</taxon>
        <taxon>Pseudomonas</taxon>
    </lineage>
</organism>
<gene>
    <name evidence="2" type="ORF">PMA3_00660</name>
</gene>
<keyword evidence="3" id="KW-1185">Reference proteome</keyword>
<dbReference type="AlphaFoldDB" id="A0A191YLT9"/>
<dbReference type="RefSeq" id="WP_064675363.1">
    <property type="nucleotide sequence ID" value="NZ_CP014870.1"/>
</dbReference>
<dbReference type="InterPro" id="IPR032710">
    <property type="entry name" value="NTF2-like_dom_sf"/>
</dbReference>
<dbReference type="EMBL" id="CP014870">
    <property type="protein sequence ID" value="ANJ53733.1"/>
    <property type="molecule type" value="Genomic_DNA"/>
</dbReference>
<dbReference type="SUPFAM" id="SSF54427">
    <property type="entry name" value="NTF2-like"/>
    <property type="match status" value="1"/>
</dbReference>
<dbReference type="Gene3D" id="3.10.450.50">
    <property type="match status" value="1"/>
</dbReference>
<dbReference type="OrthoDB" id="129343at2"/>
<evidence type="ECO:0000313" key="2">
    <source>
        <dbReference type="EMBL" id="ANJ53733.1"/>
    </source>
</evidence>
<protein>
    <recommendedName>
        <fullName evidence="1">SnoaL-like domain-containing protein</fullName>
    </recommendedName>
</protein>
<reference evidence="2 3" key="1">
    <citation type="journal article" date="2018" name="Syst. Appl. Microbiol.">
        <title>Pseudomonas silesiensis sp. nov. strain A3T isolated from a biological pesticide sewage treatment plant and analysis of the complete genome sequence.</title>
        <authorList>
            <person name="Kaminski M.A."/>
            <person name="Furmanczyk E.M."/>
            <person name="Sobczak A."/>
            <person name="Dziembowski A."/>
            <person name="Lipinski L."/>
        </authorList>
    </citation>
    <scope>NUCLEOTIDE SEQUENCE [LARGE SCALE GENOMIC DNA]</scope>
    <source>
        <strain evidence="2 3">A3</strain>
    </source>
</reference>
<dbReference type="InterPro" id="IPR037401">
    <property type="entry name" value="SnoaL-like"/>
</dbReference>
<feature type="domain" description="SnoaL-like" evidence="1">
    <location>
        <begin position="17"/>
        <end position="113"/>
    </location>
</feature>
<sequence length="127" mass="14608">MSGSHPNAIMLHKIYADLSCIDQYVDDDVILHTASREIPGHARNVVGKKAVLEKELELIELTNNTLIMDVKDITANDHFGAVFGMLRIFIKGQHHEMPFCGLWRFRNGRIVEHWENAYDAAKLNRYF</sequence>
<dbReference type="Pfam" id="PF12680">
    <property type="entry name" value="SnoaL_2"/>
    <property type="match status" value="1"/>
</dbReference>